<dbReference type="Pfam" id="PF01757">
    <property type="entry name" value="Acyl_transf_3"/>
    <property type="match status" value="1"/>
</dbReference>
<feature type="transmembrane region" description="Helical" evidence="1">
    <location>
        <begin position="542"/>
        <end position="565"/>
    </location>
</feature>
<feature type="transmembrane region" description="Helical" evidence="1">
    <location>
        <begin position="291"/>
        <end position="316"/>
    </location>
</feature>
<proteinExistence type="predicted"/>
<keyword evidence="5" id="KW-1185">Reference proteome</keyword>
<feature type="transmembrane region" description="Helical" evidence="1">
    <location>
        <begin position="337"/>
        <end position="358"/>
    </location>
</feature>
<dbReference type="Proteomes" id="UP000075880">
    <property type="component" value="Unassembled WGS sequence"/>
</dbReference>
<feature type="chain" id="PRO_5042590575" description="Acyltransferase 3 domain-containing protein" evidence="2">
    <location>
        <begin position="21"/>
        <end position="668"/>
    </location>
</feature>
<keyword evidence="1" id="KW-0472">Membrane</keyword>
<evidence type="ECO:0000259" key="3">
    <source>
        <dbReference type="Pfam" id="PF01757"/>
    </source>
</evidence>
<evidence type="ECO:0000313" key="5">
    <source>
        <dbReference type="Proteomes" id="UP000075880"/>
    </source>
</evidence>
<feature type="transmembrane region" description="Helical" evidence="1">
    <location>
        <begin position="618"/>
        <end position="642"/>
    </location>
</feature>
<evidence type="ECO:0000256" key="1">
    <source>
        <dbReference type="SAM" id="Phobius"/>
    </source>
</evidence>
<feature type="domain" description="Acyltransferase 3" evidence="3">
    <location>
        <begin position="247"/>
        <end position="605"/>
    </location>
</feature>
<keyword evidence="1" id="KW-1133">Transmembrane helix</keyword>
<organism evidence="4 5">
    <name type="scientific">Anopheles atroparvus</name>
    <name type="common">European mosquito</name>
    <dbReference type="NCBI Taxonomy" id="41427"/>
    <lineage>
        <taxon>Eukaryota</taxon>
        <taxon>Metazoa</taxon>
        <taxon>Ecdysozoa</taxon>
        <taxon>Arthropoda</taxon>
        <taxon>Hexapoda</taxon>
        <taxon>Insecta</taxon>
        <taxon>Pterygota</taxon>
        <taxon>Neoptera</taxon>
        <taxon>Endopterygota</taxon>
        <taxon>Diptera</taxon>
        <taxon>Nematocera</taxon>
        <taxon>Culicoidea</taxon>
        <taxon>Culicidae</taxon>
        <taxon>Anophelinae</taxon>
        <taxon>Anopheles</taxon>
    </lineage>
</organism>
<keyword evidence="1" id="KW-0812">Transmembrane</keyword>
<protein>
    <recommendedName>
        <fullName evidence="3">Acyltransferase 3 domain-containing protein</fullName>
    </recommendedName>
</protein>
<feature type="signal peptide" evidence="2">
    <location>
        <begin position="1"/>
        <end position="20"/>
    </location>
</feature>
<feature type="transmembrane region" description="Helical" evidence="1">
    <location>
        <begin position="475"/>
        <end position="497"/>
    </location>
</feature>
<evidence type="ECO:0000313" key="4">
    <source>
        <dbReference type="EnsemblMetazoa" id="ENSAATROPP011613"/>
    </source>
</evidence>
<dbReference type="InterPro" id="IPR052728">
    <property type="entry name" value="O2_lipid_transport_reg"/>
</dbReference>
<feature type="transmembrane region" description="Helical" evidence="1">
    <location>
        <begin position="427"/>
        <end position="445"/>
    </location>
</feature>
<dbReference type="PANTHER" id="PTHR11161">
    <property type="entry name" value="O-ACYLTRANSFERASE"/>
    <property type="match status" value="1"/>
</dbReference>
<name>A0AAG5DLS9_ANOAO</name>
<dbReference type="EnsemblMetazoa" id="ENSAATROPT012794">
    <property type="protein sequence ID" value="ENSAATROPP011613"/>
    <property type="gene ID" value="ENSAATROPG010413"/>
</dbReference>
<feature type="transmembrane region" description="Helical" evidence="1">
    <location>
        <begin position="518"/>
        <end position="536"/>
    </location>
</feature>
<dbReference type="AlphaFoldDB" id="A0AAG5DLS9"/>
<keyword evidence="2" id="KW-0732">Signal</keyword>
<dbReference type="InterPro" id="IPR002656">
    <property type="entry name" value="Acyl_transf_3_dom"/>
</dbReference>
<reference evidence="4" key="1">
    <citation type="submission" date="2024-04" db="UniProtKB">
        <authorList>
            <consortium name="EnsemblMetazoa"/>
        </authorList>
    </citation>
    <scope>IDENTIFICATION</scope>
    <source>
        <strain evidence="4">EBRO</strain>
    </source>
</reference>
<dbReference type="PANTHER" id="PTHR11161:SF22">
    <property type="entry name" value="ACYLTRANSFERASE 3 DOMAIN-CONTAINING PROTEIN-RELATED"/>
    <property type="match status" value="1"/>
</dbReference>
<sequence length="668" mass="75968">MGANVMLVCSMLLAVGLLEAQATASEQVRGVRGHVKDDLRLPPLFMYDDFGQCTARDAVYCYARTILRVDRLPIGVVLPDTENTDRIVYHHRRNFLELGICMPDCEEELRSLTASQRASLYQPKISVNFTFLIPNDLFPTMEDDKRRYETLVNTCVNRRLRAKYNLTGYTALEFCRPRPSQVARSYDHLELLFLAISVSFVGVLLISTVLDLFRMRTGSSIVSAFSIRQNWNRLTADVTSPVHRDLLYIDGLRVVVNHLVIVLHSFLVASVAPSKNYGDLEDLMGNHGLQAYLSCNAFLVQIFFTIGGYLLSVNFLRDASRGPIDARYVANKLLNRLLRLLPVYGYFLLFSVSLNARFDVNVNGFRLFTAENAICRQNWWANLFFVNNFVWPRELCLMHTWYLAADLQLFLMALAVLLVIHRWPRTTGLLLSAGVIVSFCIPAYITHQHKLHPVLPPKLSEAKFLVMYEPWLRRLYLPSYANTGCYLFGIIAGILYHRTMTNKLPLTRSPVYRLADKIVPPVLLMVIGSSCLWYILDVPKPSVWVSLYSALFRNIIGIFVALCFLRSINAPKGLLRTILSSKPFTTLGKLTYSVYILHDVVMRFILLNERIDTVVSLGKFLACVYFVNAASFAGGLVVFMAIEQPMIQLIRPLINRTFPAKVDKAKEQ</sequence>
<feature type="transmembrane region" description="Helical" evidence="1">
    <location>
        <begin position="401"/>
        <end position="420"/>
    </location>
</feature>
<feature type="transmembrane region" description="Helical" evidence="1">
    <location>
        <begin position="254"/>
        <end position="271"/>
    </location>
</feature>
<feature type="transmembrane region" description="Helical" evidence="1">
    <location>
        <begin position="191"/>
        <end position="213"/>
    </location>
</feature>
<evidence type="ECO:0000256" key="2">
    <source>
        <dbReference type="SAM" id="SignalP"/>
    </source>
</evidence>
<accession>A0AAG5DLS9</accession>
<dbReference type="GO" id="GO:0016747">
    <property type="term" value="F:acyltransferase activity, transferring groups other than amino-acyl groups"/>
    <property type="evidence" value="ECO:0007669"/>
    <property type="project" value="InterPro"/>
</dbReference>